<organism evidence="16 17">
    <name type="scientific">Fontibacillus phaseoli</name>
    <dbReference type="NCBI Taxonomy" id="1416533"/>
    <lineage>
        <taxon>Bacteria</taxon>
        <taxon>Bacillati</taxon>
        <taxon>Bacillota</taxon>
        <taxon>Bacilli</taxon>
        <taxon>Bacillales</taxon>
        <taxon>Paenibacillaceae</taxon>
        <taxon>Fontibacillus</taxon>
    </lineage>
</organism>
<evidence type="ECO:0000259" key="15">
    <source>
        <dbReference type="PROSITE" id="PS50109"/>
    </source>
</evidence>
<dbReference type="GO" id="GO:0005886">
    <property type="term" value="C:plasma membrane"/>
    <property type="evidence" value="ECO:0007669"/>
    <property type="project" value="UniProtKB-SubCell"/>
</dbReference>
<dbReference type="InterPro" id="IPR005467">
    <property type="entry name" value="His_kinase_dom"/>
</dbReference>
<evidence type="ECO:0000256" key="12">
    <source>
        <dbReference type="ARBA" id="ARBA00023012"/>
    </source>
</evidence>
<dbReference type="RefSeq" id="WP_114496741.1">
    <property type="nucleotide sequence ID" value="NZ_QPJW01000003.1"/>
</dbReference>
<evidence type="ECO:0000256" key="9">
    <source>
        <dbReference type="ARBA" id="ARBA00022777"/>
    </source>
</evidence>
<sequence>MTVLKEILLQLFLALMPFLMFSVYYRDQPRNFTKKFIVITGLISLFLSMTFGASAVSGYFFDIRYVIVFFGLIFGGLQAGIILLLEFVLYRLYLGGDGTGLAMLIMTIMFPLSLLLWKLYLNSRRKMPVILLAGSVFSLISLLLVYLHNPDSIEHNLMFYIVVIPAQNFIGSWLLISLFQKAVIEKEVVINYAQNEKVEMISQVAASLVHEVRNPLTAVKGFLKLIRESALERDRVHRYIDICVSELERTEYILSEYLSMSKPLKDHQESTDLRHLLRATLEVMRPYANMNNVGLEEHYSAGPVWILANPEKTKQVLMNLIKNAIEACYDIPDGKVSLDLTATNGKATLIIEDNGIGMTEDQIDRLGSVFFSTKSKGTGLGLSFSYQAIRAMGGTVSLKSVHRAGTRFTIMLPLSEQAAG</sequence>
<keyword evidence="13 14" id="KW-0472">Membrane</keyword>
<dbReference type="SMART" id="SM00387">
    <property type="entry name" value="HATPase_c"/>
    <property type="match status" value="1"/>
</dbReference>
<evidence type="ECO:0000256" key="2">
    <source>
        <dbReference type="ARBA" id="ARBA00004651"/>
    </source>
</evidence>
<protein>
    <recommendedName>
        <fullName evidence="3">histidine kinase</fullName>
        <ecNumber evidence="3">2.7.13.3</ecNumber>
    </recommendedName>
</protein>
<feature type="transmembrane region" description="Helical" evidence="14">
    <location>
        <begin position="37"/>
        <end position="61"/>
    </location>
</feature>
<reference evidence="16 17" key="1">
    <citation type="submission" date="2018-07" db="EMBL/GenBank/DDBJ databases">
        <title>Genomic Encyclopedia of Type Strains, Phase III (KMG-III): the genomes of soil and plant-associated and newly described type strains.</title>
        <authorList>
            <person name="Whitman W."/>
        </authorList>
    </citation>
    <scope>NUCLEOTIDE SEQUENCE [LARGE SCALE GENOMIC DNA]</scope>
    <source>
        <strain evidence="16 17">CECT 8333</strain>
    </source>
</reference>
<dbReference type="InterPro" id="IPR004358">
    <property type="entry name" value="Sig_transdc_His_kin-like_C"/>
</dbReference>
<keyword evidence="10" id="KW-0067">ATP-binding</keyword>
<evidence type="ECO:0000256" key="10">
    <source>
        <dbReference type="ARBA" id="ARBA00022840"/>
    </source>
</evidence>
<keyword evidence="7 14" id="KW-0812">Transmembrane</keyword>
<dbReference type="EMBL" id="QPJW01000003">
    <property type="protein sequence ID" value="RCX20696.1"/>
    <property type="molecule type" value="Genomic_DNA"/>
</dbReference>
<keyword evidence="17" id="KW-1185">Reference proteome</keyword>
<name>A0A369BJE6_9BACL</name>
<evidence type="ECO:0000256" key="5">
    <source>
        <dbReference type="ARBA" id="ARBA00022553"/>
    </source>
</evidence>
<dbReference type="InterPro" id="IPR011620">
    <property type="entry name" value="Sig_transdc_His_kinase_LytS_TM"/>
</dbReference>
<evidence type="ECO:0000256" key="4">
    <source>
        <dbReference type="ARBA" id="ARBA00022475"/>
    </source>
</evidence>
<dbReference type="EC" id="2.7.13.3" evidence="3"/>
<dbReference type="InterPro" id="IPR036890">
    <property type="entry name" value="HATPase_C_sf"/>
</dbReference>
<evidence type="ECO:0000256" key="3">
    <source>
        <dbReference type="ARBA" id="ARBA00012438"/>
    </source>
</evidence>
<dbReference type="Proteomes" id="UP000253090">
    <property type="component" value="Unassembled WGS sequence"/>
</dbReference>
<evidence type="ECO:0000256" key="8">
    <source>
        <dbReference type="ARBA" id="ARBA00022741"/>
    </source>
</evidence>
<keyword evidence="6" id="KW-0808">Transferase</keyword>
<dbReference type="InterPro" id="IPR003661">
    <property type="entry name" value="HisK_dim/P_dom"/>
</dbReference>
<dbReference type="PANTHER" id="PTHR43065">
    <property type="entry name" value="SENSOR HISTIDINE KINASE"/>
    <property type="match status" value="1"/>
</dbReference>
<keyword evidence="4" id="KW-1003">Cell membrane</keyword>
<feature type="transmembrane region" description="Helical" evidence="14">
    <location>
        <begin position="68"/>
        <end position="93"/>
    </location>
</feature>
<evidence type="ECO:0000256" key="6">
    <source>
        <dbReference type="ARBA" id="ARBA00022679"/>
    </source>
</evidence>
<feature type="transmembrane region" description="Helical" evidence="14">
    <location>
        <begin position="159"/>
        <end position="179"/>
    </location>
</feature>
<comment type="subcellular location">
    <subcellularLocation>
        <location evidence="2">Cell membrane</location>
        <topology evidence="2">Multi-pass membrane protein</topology>
    </subcellularLocation>
</comment>
<evidence type="ECO:0000256" key="1">
    <source>
        <dbReference type="ARBA" id="ARBA00000085"/>
    </source>
</evidence>
<comment type="caution">
    <text evidence="16">The sequence shown here is derived from an EMBL/GenBank/DDBJ whole genome shotgun (WGS) entry which is preliminary data.</text>
</comment>
<dbReference type="GO" id="GO:0071555">
    <property type="term" value="P:cell wall organization"/>
    <property type="evidence" value="ECO:0007669"/>
    <property type="project" value="InterPro"/>
</dbReference>
<proteinExistence type="predicted"/>
<dbReference type="CDD" id="cd00075">
    <property type="entry name" value="HATPase"/>
    <property type="match status" value="1"/>
</dbReference>
<evidence type="ECO:0000256" key="13">
    <source>
        <dbReference type="ARBA" id="ARBA00023136"/>
    </source>
</evidence>
<dbReference type="OrthoDB" id="9815750at2"/>
<feature type="domain" description="Histidine kinase" evidence="15">
    <location>
        <begin position="207"/>
        <end position="416"/>
    </location>
</feature>
<evidence type="ECO:0000256" key="7">
    <source>
        <dbReference type="ARBA" id="ARBA00022692"/>
    </source>
</evidence>
<dbReference type="AlphaFoldDB" id="A0A369BJE6"/>
<keyword evidence="11 14" id="KW-1133">Transmembrane helix</keyword>
<dbReference type="PANTHER" id="PTHR43065:SF46">
    <property type="entry name" value="C4-DICARBOXYLATE TRANSPORT SENSOR PROTEIN DCTB"/>
    <property type="match status" value="1"/>
</dbReference>
<dbReference type="Pfam" id="PF07694">
    <property type="entry name" value="5TM-5TMR_LYT"/>
    <property type="match status" value="1"/>
</dbReference>
<feature type="transmembrane region" description="Helical" evidence="14">
    <location>
        <begin position="99"/>
        <end position="117"/>
    </location>
</feature>
<evidence type="ECO:0000256" key="14">
    <source>
        <dbReference type="SAM" id="Phobius"/>
    </source>
</evidence>
<dbReference type="PROSITE" id="PS50109">
    <property type="entry name" value="HIS_KIN"/>
    <property type="match status" value="1"/>
</dbReference>
<dbReference type="Pfam" id="PF00512">
    <property type="entry name" value="HisKA"/>
    <property type="match status" value="1"/>
</dbReference>
<comment type="catalytic activity">
    <reaction evidence="1">
        <text>ATP + protein L-histidine = ADP + protein N-phospho-L-histidine.</text>
        <dbReference type="EC" id="2.7.13.3"/>
    </reaction>
</comment>
<dbReference type="CDD" id="cd00082">
    <property type="entry name" value="HisKA"/>
    <property type="match status" value="1"/>
</dbReference>
<dbReference type="GO" id="GO:0005524">
    <property type="term" value="F:ATP binding"/>
    <property type="evidence" value="ECO:0007669"/>
    <property type="project" value="UniProtKB-KW"/>
</dbReference>
<dbReference type="InterPro" id="IPR036097">
    <property type="entry name" value="HisK_dim/P_sf"/>
</dbReference>
<evidence type="ECO:0000313" key="16">
    <source>
        <dbReference type="EMBL" id="RCX20696.1"/>
    </source>
</evidence>
<feature type="transmembrane region" description="Helical" evidence="14">
    <location>
        <begin position="7"/>
        <end position="25"/>
    </location>
</feature>
<keyword evidence="5" id="KW-0597">Phosphoprotein</keyword>
<dbReference type="PRINTS" id="PR00344">
    <property type="entry name" value="BCTRLSENSOR"/>
</dbReference>
<dbReference type="SUPFAM" id="SSF55874">
    <property type="entry name" value="ATPase domain of HSP90 chaperone/DNA topoisomerase II/histidine kinase"/>
    <property type="match status" value="1"/>
</dbReference>
<dbReference type="Gene3D" id="1.10.287.130">
    <property type="match status" value="1"/>
</dbReference>
<dbReference type="Pfam" id="PF02518">
    <property type="entry name" value="HATPase_c"/>
    <property type="match status" value="1"/>
</dbReference>
<dbReference type="GO" id="GO:0000155">
    <property type="term" value="F:phosphorelay sensor kinase activity"/>
    <property type="evidence" value="ECO:0007669"/>
    <property type="project" value="InterPro"/>
</dbReference>
<feature type="transmembrane region" description="Helical" evidence="14">
    <location>
        <begin position="129"/>
        <end position="147"/>
    </location>
</feature>
<dbReference type="SMART" id="SM00388">
    <property type="entry name" value="HisKA"/>
    <property type="match status" value="1"/>
</dbReference>
<keyword evidence="8" id="KW-0547">Nucleotide-binding</keyword>
<keyword evidence="12" id="KW-0902">Two-component regulatory system</keyword>
<dbReference type="InterPro" id="IPR003594">
    <property type="entry name" value="HATPase_dom"/>
</dbReference>
<dbReference type="Gene3D" id="3.30.565.10">
    <property type="entry name" value="Histidine kinase-like ATPase, C-terminal domain"/>
    <property type="match status" value="1"/>
</dbReference>
<dbReference type="SUPFAM" id="SSF47384">
    <property type="entry name" value="Homodimeric domain of signal transducing histidine kinase"/>
    <property type="match status" value="1"/>
</dbReference>
<gene>
    <name evidence="16" type="ORF">DFP94_103429</name>
</gene>
<evidence type="ECO:0000313" key="17">
    <source>
        <dbReference type="Proteomes" id="UP000253090"/>
    </source>
</evidence>
<accession>A0A369BJE6</accession>
<evidence type="ECO:0000256" key="11">
    <source>
        <dbReference type="ARBA" id="ARBA00022989"/>
    </source>
</evidence>
<keyword evidence="9 16" id="KW-0418">Kinase</keyword>